<gene>
    <name evidence="1" type="ORF">SAMN04515678_104230</name>
</gene>
<evidence type="ECO:0000313" key="2">
    <source>
        <dbReference type="Proteomes" id="UP000325289"/>
    </source>
</evidence>
<proteinExistence type="predicted"/>
<evidence type="ECO:0000313" key="1">
    <source>
        <dbReference type="EMBL" id="SFD92398.1"/>
    </source>
</evidence>
<dbReference type="Proteomes" id="UP000325289">
    <property type="component" value="Unassembled WGS sequence"/>
</dbReference>
<dbReference type="EMBL" id="FOMS01000004">
    <property type="protein sequence ID" value="SFD92398.1"/>
    <property type="molecule type" value="Genomic_DNA"/>
</dbReference>
<sequence>MTATDFNSVPHHTSEGRGLFGRIADFFRTVAESTERVQSIRVRHSLSDAELAARGLKREDLAQYVYRDTLHV</sequence>
<name>A0A1I1WDD9_9RHOB</name>
<evidence type="ECO:0008006" key="3">
    <source>
        <dbReference type="Google" id="ProtNLM"/>
    </source>
</evidence>
<keyword evidence="2" id="KW-1185">Reference proteome</keyword>
<dbReference type="RefSeq" id="WP_149755462.1">
    <property type="nucleotide sequence ID" value="NZ_FOMS01000004.1"/>
</dbReference>
<reference evidence="1 2" key="1">
    <citation type="submission" date="2016-10" db="EMBL/GenBank/DDBJ databases">
        <authorList>
            <person name="Varghese N."/>
            <person name="Submissions S."/>
        </authorList>
    </citation>
    <scope>NUCLEOTIDE SEQUENCE [LARGE SCALE GENOMIC DNA]</scope>
    <source>
        <strain evidence="2">YIM D21,KCTC 23444,ACCC 10710</strain>
    </source>
</reference>
<protein>
    <recommendedName>
        <fullName evidence="3">DUF1127 domain-containing protein</fullName>
    </recommendedName>
</protein>
<dbReference type="AlphaFoldDB" id="A0A1I1WDD9"/>
<organism evidence="1 2">
    <name type="scientific">Roseivivax sediminis</name>
    <dbReference type="NCBI Taxonomy" id="936889"/>
    <lineage>
        <taxon>Bacteria</taxon>
        <taxon>Pseudomonadati</taxon>
        <taxon>Pseudomonadota</taxon>
        <taxon>Alphaproteobacteria</taxon>
        <taxon>Rhodobacterales</taxon>
        <taxon>Roseobacteraceae</taxon>
        <taxon>Roseivivax</taxon>
    </lineage>
</organism>
<dbReference type="OrthoDB" id="7867799at2"/>
<accession>A0A1I1WDD9</accession>